<accession>A0AAV5TVI7</accession>
<gene>
    <name evidence="2" type="ORF">PENTCL1PPCAC_20218</name>
</gene>
<evidence type="ECO:0000313" key="3">
    <source>
        <dbReference type="Proteomes" id="UP001432027"/>
    </source>
</evidence>
<feature type="region of interest" description="Disordered" evidence="1">
    <location>
        <begin position="1"/>
        <end position="50"/>
    </location>
</feature>
<sequence length="332" mass="38472">IIPVSHLTRSSTSFHAMSSSTNKPRSNKPIKSKVSDNELKKKPQPNTFWAGNSINTANKFEVLLKNKHTTEAMSLEDRGDTISDGEKEKKKIVTSTNSPDRMNSKQRRDLDSILAKYPKVDAEEITHIFSKSNYKSTLESLKELHGEPIQETKNEWKKNESVKREKKRKSDNTNKYFGHYLDLDTMICKNGGRAGMELDFKNKMTVVHQKRRGGRWRVLRNVDIFREFERLYAEFSPYLDNNVVYMRHLPTKMAMDKFKEYEKLAKRGSLPTTVHVYHGTGNDSTEKPKQDEQSANKNQLLIYLKNQKYSDEQYRPLNTGVLAVDIVLLEHL</sequence>
<feature type="compositionally biased region" description="Low complexity" evidence="1">
    <location>
        <begin position="8"/>
        <end position="21"/>
    </location>
</feature>
<protein>
    <recommendedName>
        <fullName evidence="4">Smr domain-containing protein</fullName>
    </recommendedName>
</protein>
<evidence type="ECO:0008006" key="4">
    <source>
        <dbReference type="Google" id="ProtNLM"/>
    </source>
</evidence>
<reference evidence="2" key="1">
    <citation type="submission" date="2023-10" db="EMBL/GenBank/DDBJ databases">
        <title>Genome assembly of Pristionchus species.</title>
        <authorList>
            <person name="Yoshida K."/>
            <person name="Sommer R.J."/>
        </authorList>
    </citation>
    <scope>NUCLEOTIDE SEQUENCE</scope>
    <source>
        <strain evidence="2">RS0144</strain>
    </source>
</reference>
<proteinExistence type="predicted"/>
<feature type="region of interest" description="Disordered" evidence="1">
    <location>
        <begin position="78"/>
        <end position="106"/>
    </location>
</feature>
<evidence type="ECO:0000313" key="2">
    <source>
        <dbReference type="EMBL" id="GMS98043.1"/>
    </source>
</evidence>
<feature type="non-terminal residue" evidence="2">
    <location>
        <position position="1"/>
    </location>
</feature>
<comment type="caution">
    <text evidence="2">The sequence shown here is derived from an EMBL/GenBank/DDBJ whole genome shotgun (WGS) entry which is preliminary data.</text>
</comment>
<name>A0AAV5TVI7_9BILA</name>
<dbReference type="Proteomes" id="UP001432027">
    <property type="component" value="Unassembled WGS sequence"/>
</dbReference>
<dbReference type="EMBL" id="BTSX01000005">
    <property type="protein sequence ID" value="GMS98043.1"/>
    <property type="molecule type" value="Genomic_DNA"/>
</dbReference>
<feature type="compositionally biased region" description="Basic and acidic residues" evidence="1">
    <location>
        <begin position="78"/>
        <end position="91"/>
    </location>
</feature>
<keyword evidence="3" id="KW-1185">Reference proteome</keyword>
<dbReference type="AlphaFoldDB" id="A0AAV5TVI7"/>
<organism evidence="2 3">
    <name type="scientific">Pristionchus entomophagus</name>
    <dbReference type="NCBI Taxonomy" id="358040"/>
    <lineage>
        <taxon>Eukaryota</taxon>
        <taxon>Metazoa</taxon>
        <taxon>Ecdysozoa</taxon>
        <taxon>Nematoda</taxon>
        <taxon>Chromadorea</taxon>
        <taxon>Rhabditida</taxon>
        <taxon>Rhabditina</taxon>
        <taxon>Diplogasteromorpha</taxon>
        <taxon>Diplogasteroidea</taxon>
        <taxon>Neodiplogasteridae</taxon>
        <taxon>Pristionchus</taxon>
    </lineage>
</organism>
<evidence type="ECO:0000256" key="1">
    <source>
        <dbReference type="SAM" id="MobiDB-lite"/>
    </source>
</evidence>